<proteinExistence type="predicted"/>
<dbReference type="Proteomes" id="UP001438707">
    <property type="component" value="Unassembled WGS sequence"/>
</dbReference>
<dbReference type="AlphaFoldDB" id="A0AAW1Q9C2"/>
<organism evidence="2 3">
    <name type="scientific">Apatococcus lobatus</name>
    <dbReference type="NCBI Taxonomy" id="904363"/>
    <lineage>
        <taxon>Eukaryota</taxon>
        <taxon>Viridiplantae</taxon>
        <taxon>Chlorophyta</taxon>
        <taxon>core chlorophytes</taxon>
        <taxon>Trebouxiophyceae</taxon>
        <taxon>Chlorellales</taxon>
        <taxon>Chlorellaceae</taxon>
        <taxon>Apatococcus</taxon>
    </lineage>
</organism>
<gene>
    <name evidence="2" type="ORF">WJX74_008741</name>
</gene>
<keyword evidence="3" id="KW-1185">Reference proteome</keyword>
<protein>
    <submittedName>
        <fullName evidence="2">Uncharacterized protein</fullName>
    </submittedName>
</protein>
<reference evidence="2 3" key="1">
    <citation type="journal article" date="2024" name="Nat. Commun.">
        <title>Phylogenomics reveals the evolutionary origins of lichenization in chlorophyte algae.</title>
        <authorList>
            <person name="Puginier C."/>
            <person name="Libourel C."/>
            <person name="Otte J."/>
            <person name="Skaloud P."/>
            <person name="Haon M."/>
            <person name="Grisel S."/>
            <person name="Petersen M."/>
            <person name="Berrin J.G."/>
            <person name="Delaux P.M."/>
            <person name="Dal Grande F."/>
            <person name="Keller J."/>
        </authorList>
    </citation>
    <scope>NUCLEOTIDE SEQUENCE [LARGE SCALE GENOMIC DNA]</scope>
    <source>
        <strain evidence="2 3">SAG 2145</strain>
    </source>
</reference>
<feature type="region of interest" description="Disordered" evidence="1">
    <location>
        <begin position="37"/>
        <end position="100"/>
    </location>
</feature>
<feature type="compositionally biased region" description="Pro residues" evidence="1">
    <location>
        <begin position="76"/>
        <end position="89"/>
    </location>
</feature>
<comment type="caution">
    <text evidence="2">The sequence shown here is derived from an EMBL/GenBank/DDBJ whole genome shotgun (WGS) entry which is preliminary data.</text>
</comment>
<dbReference type="EMBL" id="JALJOS010000059">
    <property type="protein sequence ID" value="KAK9818601.1"/>
    <property type="molecule type" value="Genomic_DNA"/>
</dbReference>
<name>A0AAW1Q9C2_9CHLO</name>
<sequence>MQLAPESFDVALAKAEVLEGDLSAFSLTSTVAPAFPGQLQAPAVEPTRPAQPPHRPAQPDWRSQQRQPDRQRDPRPAFPPQRAPQPAPRTAPRQAPDQQTELQKFTEEMQKLQLADEAVQSNTGFAAHVYDYNDDPHTELSAMDTVASCLRTALNDALDRPGLSAESAASLGNCSSALRGLEASILAAERRPLSGARPHQGVERLKGTQEHSLPQPLKLKPGLRSAQQQHQHAGQRPYGQAIRPLWQIR</sequence>
<evidence type="ECO:0000313" key="2">
    <source>
        <dbReference type="EMBL" id="KAK9818601.1"/>
    </source>
</evidence>
<accession>A0AAW1Q9C2</accession>
<evidence type="ECO:0000256" key="1">
    <source>
        <dbReference type="SAM" id="MobiDB-lite"/>
    </source>
</evidence>
<feature type="compositionally biased region" description="Low complexity" evidence="1">
    <location>
        <begin position="90"/>
        <end position="99"/>
    </location>
</feature>
<evidence type="ECO:0000313" key="3">
    <source>
        <dbReference type="Proteomes" id="UP001438707"/>
    </source>
</evidence>